<keyword evidence="11" id="KW-0443">Lipid metabolism</keyword>
<keyword evidence="7" id="KW-0677">Repeat</keyword>
<dbReference type="GO" id="GO:0018812">
    <property type="term" value="F:3-hydroxyacyl-CoA dehydratase activity"/>
    <property type="evidence" value="ECO:0007669"/>
    <property type="project" value="UniProtKB-EC"/>
</dbReference>
<keyword evidence="13" id="KW-0413">Isomerase</keyword>
<dbReference type="InterPro" id="IPR054357">
    <property type="entry name" value="MFE-2_N"/>
</dbReference>
<evidence type="ECO:0000256" key="13">
    <source>
        <dbReference type="ARBA" id="ARBA00023235"/>
    </source>
</evidence>
<dbReference type="Gene3D" id="3.40.50.720">
    <property type="entry name" value="NAD(P)-binding Rossmann-like Domain"/>
    <property type="match status" value="2"/>
</dbReference>
<proteinExistence type="inferred from homology"/>
<evidence type="ECO:0000256" key="6">
    <source>
        <dbReference type="ARBA" id="ARBA00013156"/>
    </source>
</evidence>
<dbReference type="GO" id="GO:0016491">
    <property type="term" value="F:oxidoreductase activity"/>
    <property type="evidence" value="ECO:0007669"/>
    <property type="project" value="UniProtKB-KW"/>
</dbReference>
<dbReference type="InterPro" id="IPR029069">
    <property type="entry name" value="HotDog_dom_sf"/>
</dbReference>
<dbReference type="InterPro" id="IPR051687">
    <property type="entry name" value="Peroxisomal_Beta-Oxidation"/>
</dbReference>
<evidence type="ECO:0000256" key="3">
    <source>
        <dbReference type="ARBA" id="ARBA00006484"/>
    </source>
</evidence>
<evidence type="ECO:0000256" key="19">
    <source>
        <dbReference type="ARBA" id="ARBA00073871"/>
    </source>
</evidence>
<evidence type="ECO:0000256" key="11">
    <source>
        <dbReference type="ARBA" id="ARBA00023098"/>
    </source>
</evidence>
<comment type="caution">
    <text evidence="23">The sequence shown here is derived from an EMBL/GenBank/DDBJ whole genome shotgun (WGS) entry which is preliminary data.</text>
</comment>
<dbReference type="EC" id="1.1.1.n12" evidence="5"/>
<comment type="subcellular location">
    <subcellularLocation>
        <location evidence="1">Peroxisome</location>
    </subcellularLocation>
</comment>
<evidence type="ECO:0000256" key="9">
    <source>
        <dbReference type="ARBA" id="ARBA00022857"/>
    </source>
</evidence>
<evidence type="ECO:0000259" key="22">
    <source>
        <dbReference type="SMART" id="SM00822"/>
    </source>
</evidence>
<dbReference type="EMBL" id="CAJPDS010000052">
    <property type="protein sequence ID" value="CAF9929657.1"/>
    <property type="molecule type" value="Genomic_DNA"/>
</dbReference>
<evidence type="ECO:0000256" key="17">
    <source>
        <dbReference type="ARBA" id="ARBA00052025"/>
    </source>
</evidence>
<comment type="pathway">
    <text evidence="2">Lipid metabolism; fatty acid beta-oxidation.</text>
</comment>
<dbReference type="PANTHER" id="PTHR45024">
    <property type="entry name" value="DEHYDROGENASES, SHORT CHAIN"/>
    <property type="match status" value="1"/>
</dbReference>
<dbReference type="GO" id="GO:0006635">
    <property type="term" value="P:fatty acid beta-oxidation"/>
    <property type="evidence" value="ECO:0007669"/>
    <property type="project" value="UniProtKB-UniPathway"/>
</dbReference>
<evidence type="ECO:0000256" key="7">
    <source>
        <dbReference type="ARBA" id="ARBA00022737"/>
    </source>
</evidence>
<evidence type="ECO:0000256" key="14">
    <source>
        <dbReference type="ARBA" id="ARBA00023239"/>
    </source>
</evidence>
<dbReference type="SUPFAM" id="SSF54637">
    <property type="entry name" value="Thioesterase/thiol ester dehydrase-isomerase"/>
    <property type="match status" value="2"/>
</dbReference>
<dbReference type="PROSITE" id="PS00061">
    <property type="entry name" value="ADH_SHORT"/>
    <property type="match status" value="1"/>
</dbReference>
<evidence type="ECO:0000256" key="15">
    <source>
        <dbReference type="ARBA" id="ARBA00023268"/>
    </source>
</evidence>
<dbReference type="Pfam" id="PF00106">
    <property type="entry name" value="adh_short"/>
    <property type="match status" value="2"/>
</dbReference>
<dbReference type="InterPro" id="IPR036291">
    <property type="entry name" value="NAD(P)-bd_dom_sf"/>
</dbReference>
<comment type="catalytic activity">
    <reaction evidence="17">
        <text>a (3R)-3-hydroxyacyl-CoA + NAD(+) = a 3-oxoacyl-CoA + NADH + H(+)</text>
        <dbReference type="Rhea" id="RHEA:32711"/>
        <dbReference type="ChEBI" id="CHEBI:15378"/>
        <dbReference type="ChEBI" id="CHEBI:57319"/>
        <dbReference type="ChEBI" id="CHEBI:57540"/>
        <dbReference type="ChEBI" id="CHEBI:57945"/>
        <dbReference type="ChEBI" id="CHEBI:90726"/>
        <dbReference type="EC" id="1.1.1.n12"/>
    </reaction>
</comment>
<protein>
    <recommendedName>
        <fullName evidence="19">Peroxisomal hydratase-dehydrogenase-epimerase</fullName>
        <ecNumber evidence="5">1.1.1.n12</ecNumber>
        <ecNumber evidence="6">4.2.1.119</ecNumber>
    </recommendedName>
    <alternativeName>
        <fullName evidence="20">Multifunctional beta-oxidation protein</fullName>
    </alternativeName>
</protein>
<dbReference type="PRINTS" id="PR00080">
    <property type="entry name" value="SDRFAMILY"/>
</dbReference>
<dbReference type="Gene3D" id="3.10.129.10">
    <property type="entry name" value="Hotdog Thioesterase"/>
    <property type="match status" value="2"/>
</dbReference>
<comment type="catalytic activity">
    <reaction evidence="16">
        <text>a (3R)-3-hydroxyacyl-CoA = a (2E)-enoyl-CoA + H2O</text>
        <dbReference type="Rhea" id="RHEA:26526"/>
        <dbReference type="ChEBI" id="CHEBI:15377"/>
        <dbReference type="ChEBI" id="CHEBI:57319"/>
        <dbReference type="ChEBI" id="CHEBI:58856"/>
        <dbReference type="EC" id="4.2.1.119"/>
    </reaction>
</comment>
<keyword evidence="24" id="KW-1185">Reference proteome</keyword>
<evidence type="ECO:0000313" key="23">
    <source>
        <dbReference type="EMBL" id="CAF9929657.1"/>
    </source>
</evidence>
<accession>A0A8H3FV51</accession>
<keyword evidence="8" id="KW-0276">Fatty acid metabolism</keyword>
<evidence type="ECO:0000313" key="24">
    <source>
        <dbReference type="Proteomes" id="UP000664521"/>
    </source>
</evidence>
<dbReference type="Proteomes" id="UP000664521">
    <property type="component" value="Unassembled WGS sequence"/>
</dbReference>
<dbReference type="FunFam" id="3.40.50.720:FF:000185">
    <property type="entry name" value="peroxisomal multifunctional enzyme type 2"/>
    <property type="match status" value="1"/>
</dbReference>
<dbReference type="InterPro" id="IPR002539">
    <property type="entry name" value="MaoC-like_dom"/>
</dbReference>
<dbReference type="SUPFAM" id="SSF51735">
    <property type="entry name" value="NAD(P)-binding Rossmann-fold domains"/>
    <property type="match status" value="2"/>
</dbReference>
<comment type="similarity">
    <text evidence="3">Belongs to the short-chain dehydrogenases/reductases (SDR) family.</text>
</comment>
<gene>
    <name evidence="23" type="primary">FOX2</name>
    <name evidence="23" type="ORF">HETSPECPRED_007431</name>
</gene>
<dbReference type="GO" id="GO:0016853">
    <property type="term" value="F:isomerase activity"/>
    <property type="evidence" value="ECO:0007669"/>
    <property type="project" value="UniProtKB-KW"/>
</dbReference>
<comment type="subunit">
    <text evidence="4">Monomer.</text>
</comment>
<evidence type="ECO:0000256" key="8">
    <source>
        <dbReference type="ARBA" id="ARBA00022832"/>
    </source>
</evidence>
<evidence type="ECO:0000256" key="21">
    <source>
        <dbReference type="SAM" id="MobiDB-lite"/>
    </source>
</evidence>
<dbReference type="CDD" id="cd05353">
    <property type="entry name" value="hydroxyacyl-CoA-like_DH_SDR_c-like"/>
    <property type="match status" value="2"/>
</dbReference>
<organism evidence="23 24">
    <name type="scientific">Heterodermia speciosa</name>
    <dbReference type="NCBI Taxonomy" id="116794"/>
    <lineage>
        <taxon>Eukaryota</taxon>
        <taxon>Fungi</taxon>
        <taxon>Dikarya</taxon>
        <taxon>Ascomycota</taxon>
        <taxon>Pezizomycotina</taxon>
        <taxon>Lecanoromycetes</taxon>
        <taxon>OSLEUM clade</taxon>
        <taxon>Lecanoromycetidae</taxon>
        <taxon>Caliciales</taxon>
        <taxon>Physciaceae</taxon>
        <taxon>Heterodermia</taxon>
    </lineage>
</organism>
<evidence type="ECO:0000256" key="16">
    <source>
        <dbReference type="ARBA" id="ARBA00029334"/>
    </source>
</evidence>
<evidence type="ECO:0000256" key="10">
    <source>
        <dbReference type="ARBA" id="ARBA00023002"/>
    </source>
</evidence>
<evidence type="ECO:0000256" key="18">
    <source>
        <dbReference type="ARBA" id="ARBA00055743"/>
    </source>
</evidence>
<dbReference type="InterPro" id="IPR057326">
    <property type="entry name" value="KR_dom"/>
</dbReference>
<dbReference type="EC" id="4.2.1.119" evidence="6"/>
<evidence type="ECO:0000256" key="12">
    <source>
        <dbReference type="ARBA" id="ARBA00023140"/>
    </source>
</evidence>
<keyword evidence="9" id="KW-0521">NADP</keyword>
<dbReference type="InterPro" id="IPR020904">
    <property type="entry name" value="Sc_DH/Rdtase_CS"/>
</dbReference>
<evidence type="ECO:0000256" key="5">
    <source>
        <dbReference type="ARBA" id="ARBA00012456"/>
    </source>
</evidence>
<reference evidence="23" key="1">
    <citation type="submission" date="2021-03" db="EMBL/GenBank/DDBJ databases">
        <authorList>
            <person name="Tagirdzhanova G."/>
        </authorList>
    </citation>
    <scope>NUCLEOTIDE SEQUENCE</scope>
</reference>
<dbReference type="SMART" id="SM00822">
    <property type="entry name" value="PKS_KR"/>
    <property type="match status" value="1"/>
</dbReference>
<evidence type="ECO:0000256" key="2">
    <source>
        <dbReference type="ARBA" id="ARBA00005005"/>
    </source>
</evidence>
<keyword evidence="14" id="KW-0456">Lyase</keyword>
<dbReference type="Pfam" id="PF01575">
    <property type="entry name" value="MaoC_dehydratas"/>
    <property type="match status" value="1"/>
</dbReference>
<evidence type="ECO:0000256" key="20">
    <source>
        <dbReference type="ARBA" id="ARBA00081853"/>
    </source>
</evidence>
<keyword evidence="15" id="KW-0511">Multifunctional enzyme</keyword>
<dbReference type="AlphaFoldDB" id="A0A8H3FV51"/>
<dbReference type="PRINTS" id="PR00081">
    <property type="entry name" value="GDHRDH"/>
</dbReference>
<keyword evidence="10" id="KW-0560">Oxidoreductase</keyword>
<dbReference type="CDD" id="cd03448">
    <property type="entry name" value="HDE_HSD"/>
    <property type="match status" value="1"/>
</dbReference>
<dbReference type="FunFam" id="3.40.50.720:FF:000410">
    <property type="entry name" value="Peroxisomal multifunctional beta-oxidation protein"/>
    <property type="match status" value="1"/>
</dbReference>
<keyword evidence="12" id="KW-0576">Peroxisome</keyword>
<dbReference type="UniPathway" id="UPA00659"/>
<feature type="region of interest" description="Disordered" evidence="21">
    <location>
        <begin position="765"/>
        <end position="787"/>
    </location>
</feature>
<evidence type="ECO:0000256" key="1">
    <source>
        <dbReference type="ARBA" id="ARBA00004275"/>
    </source>
</evidence>
<dbReference type="Pfam" id="PF22622">
    <property type="entry name" value="MFE-2_hydrat-2_N"/>
    <property type="match status" value="1"/>
</dbReference>
<dbReference type="FunFam" id="3.10.129.10:FF:000013">
    <property type="entry name" value="Peroxisomal multifunctional enzyme type 2"/>
    <property type="match status" value="1"/>
</dbReference>
<feature type="domain" description="Ketoreductase" evidence="22">
    <location>
        <begin position="314"/>
        <end position="502"/>
    </location>
</feature>
<dbReference type="OrthoDB" id="3592703at2759"/>
<dbReference type="PANTHER" id="PTHR45024:SF2">
    <property type="entry name" value="SCP2 DOMAIN-CONTAINING PROTEIN"/>
    <property type="match status" value="1"/>
</dbReference>
<sequence>MPDLRFDGQTVVVTGAGGGLGKAYATFFASRGANVVVNDLGGSFKGEGKSSKAADVVVDEIRSAGGTAIANYDSVENGENIIETAIKAFGRIDILLNNAGILRDVSFKNMTDADWDLVIKVHVKGAYKCARAAWPHFRKQKYGRVINTTSAAGLFGSFGQCNYSAAKLSQVGFTETLAKEGYKYNILCNVIAPIAASRMTQTVMPPEILEVLKPEWVVPLVAVLVHSSNTSESGSIFEVGGGHIAKLRWERARGALLKTGQSLTPGAILKRWTDVNDFSKPSYPDGLADFMTLLEEAQKLGDNEPGEKLELNGKVALITGAGGGLGRSYALLFAKHGASVVVNDLVNPDDVVQEIEKLGGLAVGSKASAEDGDTVVKTTIDAYGRIDIVVNNAGILRDKAFANMDEEMFDQVIAVHLRGTYKITKAAWPYMLKQKYGRIVNTTSTSGIYGNFGQANYAAAKLGILGFSRALAREGAKYNIYVNTIAPNAGTNMTRSIMPEDMVQAFKPEQVAPLVVALSSDKVPQSPTGNLFEVGSGWQARTRWQRSGGQGFPVDERLTPEAVLKAWESIVNFDDGRADHPEDSQDGLKSIINNMRNKSGSLAEKKAPNVNHEILENIEKAKQMESDGTIFEYDDRDVILYNLGIGAKRGDLPFVYENSDSFQALPTFGVIPCFGANHPYNVDDIMLNFSPMMLLHGEQYLEIRKYPIPTSAKLVSYPKLVEVVDKGNAAVMVSGTVTKNVATGEDIFYNESTVFVRGSGGFGGPKKGSNRGAATTVYQPPKRQPDAVVEEATTQEQAALYRLNGDRNPLHIDPEFSNMGGFKIPILHGLCFLGISGKHLYQTFGAFKNIKVRFAGPVLPGQTLRTEMWKEGNKVIFCTKVVETGKLCIAGAGAELIEGKSSKL</sequence>
<name>A0A8H3FV51_9LECA</name>
<dbReference type="GO" id="GO:0005777">
    <property type="term" value="C:peroxisome"/>
    <property type="evidence" value="ECO:0007669"/>
    <property type="project" value="UniProtKB-SubCell"/>
</dbReference>
<comment type="function">
    <text evidence="18">Second trifunctional enzyme acting on the beta-oxidation pathway for fatty acids, possessing hydratase-dehydrogenase-epimerase activities. Converts trans-2-enoyl-CoA via D-3-hydroxyacyl-CoA to 3-ketoacyl-CoA.</text>
</comment>
<evidence type="ECO:0000256" key="4">
    <source>
        <dbReference type="ARBA" id="ARBA00011245"/>
    </source>
</evidence>
<dbReference type="InterPro" id="IPR002347">
    <property type="entry name" value="SDR_fam"/>
</dbReference>